<dbReference type="Gramene" id="RZC65747">
    <property type="protein sequence ID" value="RZC65747"/>
    <property type="gene ID" value="C5167_009431"/>
</dbReference>
<protein>
    <submittedName>
        <fullName evidence="1">Uncharacterized protein</fullName>
    </submittedName>
</protein>
<dbReference type="EMBL" id="CM010720">
    <property type="protein sequence ID" value="RZC65747.1"/>
    <property type="molecule type" value="Genomic_DNA"/>
</dbReference>
<keyword evidence="2" id="KW-1185">Reference proteome</keyword>
<evidence type="ECO:0000313" key="2">
    <source>
        <dbReference type="Proteomes" id="UP000316621"/>
    </source>
</evidence>
<name>A0A4Y7JYI8_PAPSO</name>
<proteinExistence type="predicted"/>
<gene>
    <name evidence="1" type="ORF">C5167_009431</name>
</gene>
<organism evidence="1 2">
    <name type="scientific">Papaver somniferum</name>
    <name type="common">Opium poppy</name>
    <dbReference type="NCBI Taxonomy" id="3469"/>
    <lineage>
        <taxon>Eukaryota</taxon>
        <taxon>Viridiplantae</taxon>
        <taxon>Streptophyta</taxon>
        <taxon>Embryophyta</taxon>
        <taxon>Tracheophyta</taxon>
        <taxon>Spermatophyta</taxon>
        <taxon>Magnoliopsida</taxon>
        <taxon>Ranunculales</taxon>
        <taxon>Papaveraceae</taxon>
        <taxon>Papaveroideae</taxon>
        <taxon>Papaver</taxon>
    </lineage>
</organism>
<sequence length="48" mass="5354">MDEQITRECDSSMLNSDLFVKEDADKLEDAISADAIQSMTLECEVLSL</sequence>
<dbReference type="AlphaFoldDB" id="A0A4Y7JYI8"/>
<evidence type="ECO:0000313" key="1">
    <source>
        <dbReference type="EMBL" id="RZC65747.1"/>
    </source>
</evidence>
<dbReference type="Proteomes" id="UP000316621">
    <property type="component" value="Chromosome 6"/>
</dbReference>
<accession>A0A4Y7JYI8</accession>
<reference evidence="1 2" key="1">
    <citation type="journal article" date="2018" name="Science">
        <title>The opium poppy genome and morphinan production.</title>
        <authorList>
            <person name="Guo L."/>
            <person name="Winzer T."/>
            <person name="Yang X."/>
            <person name="Li Y."/>
            <person name="Ning Z."/>
            <person name="He Z."/>
            <person name="Teodor R."/>
            <person name="Lu Y."/>
            <person name="Bowser T.A."/>
            <person name="Graham I.A."/>
            <person name="Ye K."/>
        </authorList>
    </citation>
    <scope>NUCLEOTIDE SEQUENCE [LARGE SCALE GENOMIC DNA]</scope>
    <source>
        <strain evidence="2">cv. HN1</strain>
        <tissue evidence="1">Leaves</tissue>
    </source>
</reference>